<protein>
    <submittedName>
        <fullName evidence="1">Uncharacterized protein</fullName>
    </submittedName>
</protein>
<evidence type="ECO:0000313" key="1">
    <source>
        <dbReference type="EMBL" id="MPD03439.1"/>
    </source>
</evidence>
<dbReference type="AlphaFoldDB" id="A0A5B7KEH2"/>
<dbReference type="EMBL" id="VSRR010136103">
    <property type="protein sequence ID" value="MPD03439.1"/>
    <property type="molecule type" value="Genomic_DNA"/>
</dbReference>
<dbReference type="Proteomes" id="UP000324222">
    <property type="component" value="Unassembled WGS sequence"/>
</dbReference>
<name>A0A5B7KEH2_PORTR</name>
<comment type="caution">
    <text evidence="1">The sequence shown here is derived from an EMBL/GenBank/DDBJ whole genome shotgun (WGS) entry which is preliminary data.</text>
</comment>
<sequence>MIRRFYLHEEKINGHSLHYLNPPHKFLKLYKVTK</sequence>
<evidence type="ECO:0000313" key="2">
    <source>
        <dbReference type="Proteomes" id="UP000324222"/>
    </source>
</evidence>
<proteinExistence type="predicted"/>
<gene>
    <name evidence="1" type="ORF">E2C01_099078</name>
</gene>
<reference evidence="1 2" key="1">
    <citation type="submission" date="2019-05" db="EMBL/GenBank/DDBJ databases">
        <title>Another draft genome of Portunus trituberculatus and its Hox gene families provides insights of decapod evolution.</title>
        <authorList>
            <person name="Jeong J.-H."/>
            <person name="Song I."/>
            <person name="Kim S."/>
            <person name="Choi T."/>
            <person name="Kim D."/>
            <person name="Ryu S."/>
            <person name="Kim W."/>
        </authorList>
    </citation>
    <scope>NUCLEOTIDE SEQUENCE [LARGE SCALE GENOMIC DNA]</scope>
    <source>
        <tissue evidence="1">Muscle</tissue>
    </source>
</reference>
<organism evidence="1 2">
    <name type="scientific">Portunus trituberculatus</name>
    <name type="common">Swimming crab</name>
    <name type="synonym">Neptunus trituberculatus</name>
    <dbReference type="NCBI Taxonomy" id="210409"/>
    <lineage>
        <taxon>Eukaryota</taxon>
        <taxon>Metazoa</taxon>
        <taxon>Ecdysozoa</taxon>
        <taxon>Arthropoda</taxon>
        <taxon>Crustacea</taxon>
        <taxon>Multicrustacea</taxon>
        <taxon>Malacostraca</taxon>
        <taxon>Eumalacostraca</taxon>
        <taxon>Eucarida</taxon>
        <taxon>Decapoda</taxon>
        <taxon>Pleocyemata</taxon>
        <taxon>Brachyura</taxon>
        <taxon>Eubrachyura</taxon>
        <taxon>Portunoidea</taxon>
        <taxon>Portunidae</taxon>
        <taxon>Portuninae</taxon>
        <taxon>Portunus</taxon>
    </lineage>
</organism>
<keyword evidence="2" id="KW-1185">Reference proteome</keyword>
<accession>A0A5B7KEH2</accession>